<evidence type="ECO:0000259" key="3">
    <source>
        <dbReference type="Pfam" id="PF10374"/>
    </source>
</evidence>
<dbReference type="Pfam" id="PF10373">
    <property type="entry name" value="EST1_DNA_bind"/>
    <property type="match status" value="1"/>
</dbReference>
<accession>A0A7S3UEX9</accession>
<dbReference type="PANTHER" id="PTHR15696:SF0">
    <property type="entry name" value="TELOMERASE-BINDING PROTEIN EST1A"/>
    <property type="match status" value="1"/>
</dbReference>
<evidence type="ECO:0008006" key="5">
    <source>
        <dbReference type="Google" id="ProtNLM"/>
    </source>
</evidence>
<gene>
    <name evidence="4" type="ORF">PSAL00342_LOCUS5715</name>
</gene>
<sequence>MEDGDGDVSMRRQAKFASRMAILSGLEGPAKHDGKARRRMRTACVELLLADLSYAETKDVETRLWRRGCNASKDVLRRKMKECLEQDKMEEAEKHRKDMLELLEDARKTYRCLVALLQRVYGDVKAPGGEESGVHVEKDLLEKHEAPEETVRRTCATCLLRLGDLARYEVEIDETNLPEKNWNEAETWYRSATKVWPHAGNAHNQMAVLAVYREQPVVACYHYLRSLAVKELFFTAKDNLALFFGKEAAEHRPNDADNRNEPGKIVHRISHTVLQVLGTLYNHAYPEDGDTVLVALRKDLHNITKKRHCKNIEVLQRMEGGSSTLLKMLTCCISMVYWVRTVKGNDKEDPVALYEKFLSKAMTLCFLFGRCMAQSSLFMLPDDSDILAGLMILLEWMSTCPDGFLSLGCSVNGVSASQDFYDALVKYLGKCKVECTYDRHTVALPEDVELNGFVPLQEIHKALDFNSPSPEGQTLASVRRHRLFQAAKAMASRGGRIPVCVCENGFALRKDDHAQDGQRQERALSVPCCKEAQLLASEATLAKRRRTEGDPAGIKVEHRPVDDETLEFNPPAENRPSKWQRVSLGPRTIVPPVAPLFGAKDDTLDPPEKGPGPTKGPPPPGWLDSYQLASITARTRHFTVPPNWSDPLPEQELKQINPYAFRWSADKEGTT</sequence>
<feature type="region of interest" description="Disordered" evidence="1">
    <location>
        <begin position="592"/>
        <end position="623"/>
    </location>
</feature>
<feature type="domain" description="DNA/RNA-binding" evidence="2">
    <location>
        <begin position="185"/>
        <end position="458"/>
    </location>
</feature>
<dbReference type="GO" id="GO:0042162">
    <property type="term" value="F:telomeric DNA binding"/>
    <property type="evidence" value="ECO:0007669"/>
    <property type="project" value="TreeGrafter"/>
</dbReference>
<proteinExistence type="predicted"/>
<reference evidence="4" key="1">
    <citation type="submission" date="2021-01" db="EMBL/GenBank/DDBJ databases">
        <authorList>
            <person name="Corre E."/>
            <person name="Pelletier E."/>
            <person name="Niang G."/>
            <person name="Scheremetjew M."/>
            <person name="Finn R."/>
            <person name="Kale V."/>
            <person name="Holt S."/>
            <person name="Cochrane G."/>
            <person name="Meng A."/>
            <person name="Brown T."/>
            <person name="Cohen L."/>
        </authorList>
    </citation>
    <scope>NUCLEOTIDE SEQUENCE</scope>
    <source>
        <strain evidence="4">CCMP1897</strain>
    </source>
</reference>
<dbReference type="AlphaFoldDB" id="A0A7S3UEX9"/>
<dbReference type="InterPro" id="IPR045153">
    <property type="entry name" value="Est1/Ebs1-like"/>
</dbReference>
<dbReference type="GO" id="GO:0070034">
    <property type="term" value="F:telomerase RNA binding"/>
    <property type="evidence" value="ECO:0007669"/>
    <property type="project" value="TreeGrafter"/>
</dbReference>
<organism evidence="4">
    <name type="scientific">Picocystis salinarum</name>
    <dbReference type="NCBI Taxonomy" id="88271"/>
    <lineage>
        <taxon>Eukaryota</taxon>
        <taxon>Viridiplantae</taxon>
        <taxon>Chlorophyta</taxon>
        <taxon>Picocystophyceae</taxon>
        <taxon>Picocystales</taxon>
        <taxon>Picocystaceae</taxon>
        <taxon>Picocystis</taxon>
    </lineage>
</organism>
<protein>
    <recommendedName>
        <fullName evidence="5">DNA/RNA-binding domain-containing protein</fullName>
    </recommendedName>
</protein>
<dbReference type="EMBL" id="HBIS01006318">
    <property type="protein sequence ID" value="CAE0611880.1"/>
    <property type="molecule type" value="Transcribed_RNA"/>
</dbReference>
<evidence type="ECO:0000313" key="4">
    <source>
        <dbReference type="EMBL" id="CAE0611880.1"/>
    </source>
</evidence>
<dbReference type="Pfam" id="PF10374">
    <property type="entry name" value="EST1"/>
    <property type="match status" value="1"/>
</dbReference>
<dbReference type="GO" id="GO:0000184">
    <property type="term" value="P:nuclear-transcribed mRNA catabolic process, nonsense-mediated decay"/>
    <property type="evidence" value="ECO:0007669"/>
    <property type="project" value="TreeGrafter"/>
</dbReference>
<dbReference type="InterPro" id="IPR019458">
    <property type="entry name" value="Est1-like_N"/>
</dbReference>
<evidence type="ECO:0000259" key="2">
    <source>
        <dbReference type="Pfam" id="PF10373"/>
    </source>
</evidence>
<dbReference type="InterPro" id="IPR011990">
    <property type="entry name" value="TPR-like_helical_dom_sf"/>
</dbReference>
<dbReference type="Gene3D" id="1.25.40.10">
    <property type="entry name" value="Tetratricopeptide repeat domain"/>
    <property type="match status" value="1"/>
</dbReference>
<dbReference type="InterPro" id="IPR018834">
    <property type="entry name" value="DNA/RNA-bd_Est1-type"/>
</dbReference>
<feature type="domain" description="Telomerase activating protein Est1-like N-terminal" evidence="3">
    <location>
        <begin position="59"/>
        <end position="172"/>
    </location>
</feature>
<dbReference type="PANTHER" id="PTHR15696">
    <property type="entry name" value="SMG-7 SUPPRESSOR WITH MORPHOLOGICAL EFFECT ON GENITALIA PROTEIN 7"/>
    <property type="match status" value="1"/>
</dbReference>
<dbReference type="SUPFAM" id="SSF48452">
    <property type="entry name" value="TPR-like"/>
    <property type="match status" value="1"/>
</dbReference>
<feature type="compositionally biased region" description="Basic and acidic residues" evidence="1">
    <location>
        <begin position="599"/>
        <end position="608"/>
    </location>
</feature>
<name>A0A7S3UEX9_9CHLO</name>
<dbReference type="GO" id="GO:0005697">
    <property type="term" value="C:telomerase holoenzyme complex"/>
    <property type="evidence" value="ECO:0007669"/>
    <property type="project" value="TreeGrafter"/>
</dbReference>
<evidence type="ECO:0000256" key="1">
    <source>
        <dbReference type="SAM" id="MobiDB-lite"/>
    </source>
</evidence>